<keyword evidence="3" id="KW-0288">FMN</keyword>
<proteinExistence type="inferred from homology"/>
<dbReference type="InterPro" id="IPR012349">
    <property type="entry name" value="Split_barrel_FMN-bd"/>
</dbReference>
<name>A0A975G8I0_9BACT</name>
<dbReference type="InterPro" id="IPR002563">
    <property type="entry name" value="Flavin_Rdtase-like_dom"/>
</dbReference>
<keyword evidence="7" id="KW-1185">Reference proteome</keyword>
<evidence type="ECO:0000256" key="3">
    <source>
        <dbReference type="ARBA" id="ARBA00022643"/>
    </source>
</evidence>
<dbReference type="PANTHER" id="PTHR33798:SF5">
    <property type="entry name" value="FLAVIN REDUCTASE LIKE DOMAIN-CONTAINING PROTEIN"/>
    <property type="match status" value="1"/>
</dbReference>
<evidence type="ECO:0000313" key="7">
    <source>
        <dbReference type="Proteomes" id="UP000676169"/>
    </source>
</evidence>
<dbReference type="EMBL" id="CP073100">
    <property type="protein sequence ID" value="QUE50260.1"/>
    <property type="molecule type" value="Genomic_DNA"/>
</dbReference>
<dbReference type="AlphaFoldDB" id="A0A975G8I0"/>
<evidence type="ECO:0000256" key="1">
    <source>
        <dbReference type="ARBA" id="ARBA00001917"/>
    </source>
</evidence>
<comment type="cofactor">
    <cofactor evidence="1">
        <name>FMN</name>
        <dbReference type="ChEBI" id="CHEBI:58210"/>
    </cofactor>
</comment>
<dbReference type="Pfam" id="PF01613">
    <property type="entry name" value="Flavin_Reduct"/>
    <property type="match status" value="1"/>
</dbReference>
<accession>A0A975G8I0</accession>
<protein>
    <submittedName>
        <fullName evidence="6">Flavin reductase family protein</fullName>
    </submittedName>
</protein>
<evidence type="ECO:0000259" key="5">
    <source>
        <dbReference type="SMART" id="SM00903"/>
    </source>
</evidence>
<dbReference type="SMART" id="SM00903">
    <property type="entry name" value="Flavin_Reduct"/>
    <property type="match status" value="1"/>
</dbReference>
<evidence type="ECO:0000256" key="4">
    <source>
        <dbReference type="ARBA" id="ARBA00038054"/>
    </source>
</evidence>
<feature type="domain" description="Flavin reductase like" evidence="5">
    <location>
        <begin position="20"/>
        <end position="171"/>
    </location>
</feature>
<comment type="similarity">
    <text evidence="4">Belongs to the flavoredoxin family.</text>
</comment>
<gene>
    <name evidence="6" type="ORF">KBB96_15450</name>
</gene>
<dbReference type="GO" id="GO:0016646">
    <property type="term" value="F:oxidoreductase activity, acting on the CH-NH group of donors, NAD or NADP as acceptor"/>
    <property type="evidence" value="ECO:0007669"/>
    <property type="project" value="UniProtKB-ARBA"/>
</dbReference>
<dbReference type="GO" id="GO:0010181">
    <property type="term" value="F:FMN binding"/>
    <property type="evidence" value="ECO:0007669"/>
    <property type="project" value="InterPro"/>
</dbReference>
<dbReference type="SUPFAM" id="SSF50475">
    <property type="entry name" value="FMN-binding split barrel"/>
    <property type="match status" value="1"/>
</dbReference>
<dbReference type="Proteomes" id="UP000676169">
    <property type="component" value="Chromosome"/>
</dbReference>
<evidence type="ECO:0000313" key="6">
    <source>
        <dbReference type="EMBL" id="QUE50260.1"/>
    </source>
</evidence>
<sequence>MELDLLGAHAERAYPILASLVCPRPIAWVTTLNADGSVNLAPFSFFNLVGTDPPLLMVCPGDRHDGTPKDTALNAKERGEFVVHLVDEPLGEAMNRSSATLPYGASEVAKEGLELLSSSTIATPRLAAAPAALECKVHSVQLIGENRMILGLIQRVHVREDIYEPDSARIRVNAYHPVGRMASPNWYCTTRNQFEMVRPA</sequence>
<evidence type="ECO:0000256" key="2">
    <source>
        <dbReference type="ARBA" id="ARBA00022630"/>
    </source>
</evidence>
<dbReference type="RefSeq" id="WP_211630389.1">
    <property type="nucleotide sequence ID" value="NZ_CP073100.1"/>
</dbReference>
<dbReference type="PANTHER" id="PTHR33798">
    <property type="entry name" value="FLAVOPROTEIN OXYGENASE"/>
    <property type="match status" value="1"/>
</dbReference>
<organism evidence="6 7">
    <name type="scientific">Luteolibacter ambystomatis</name>
    <dbReference type="NCBI Taxonomy" id="2824561"/>
    <lineage>
        <taxon>Bacteria</taxon>
        <taxon>Pseudomonadati</taxon>
        <taxon>Verrucomicrobiota</taxon>
        <taxon>Verrucomicrobiia</taxon>
        <taxon>Verrucomicrobiales</taxon>
        <taxon>Verrucomicrobiaceae</taxon>
        <taxon>Luteolibacter</taxon>
    </lineage>
</organism>
<dbReference type="Gene3D" id="2.30.110.10">
    <property type="entry name" value="Electron Transport, Fmn-binding Protein, Chain A"/>
    <property type="match status" value="1"/>
</dbReference>
<keyword evidence="2" id="KW-0285">Flavoprotein</keyword>
<dbReference type="KEGG" id="lamb:KBB96_15450"/>
<reference evidence="6" key="1">
    <citation type="submission" date="2021-04" db="EMBL/GenBank/DDBJ databases">
        <title>Luteolibacter sp. 32A isolated from the skin of an Anderson's salamander (Ambystoma andersonii).</title>
        <authorList>
            <person name="Spergser J."/>
            <person name="Busse H.-J."/>
        </authorList>
    </citation>
    <scope>NUCLEOTIDE SEQUENCE</scope>
    <source>
        <strain evidence="6">32A</strain>
    </source>
</reference>